<accession>A0A517RAD0</accession>
<feature type="compositionally biased region" description="Low complexity" evidence="1">
    <location>
        <begin position="80"/>
        <end position="92"/>
    </location>
</feature>
<feature type="chain" id="PRO_5022134669" evidence="2">
    <location>
        <begin position="21"/>
        <end position="327"/>
    </location>
</feature>
<evidence type="ECO:0000313" key="4">
    <source>
        <dbReference type="Proteomes" id="UP000317171"/>
    </source>
</evidence>
<keyword evidence="4" id="KW-1185">Reference proteome</keyword>
<evidence type="ECO:0000256" key="2">
    <source>
        <dbReference type="SAM" id="SignalP"/>
    </source>
</evidence>
<feature type="signal peptide" evidence="2">
    <location>
        <begin position="1"/>
        <end position="20"/>
    </location>
</feature>
<sequence precursor="true">MYFRHTFSVIVSTLSLMFCAGCSSDSSDAQNAPEEVTVDLGGGGVDLGSADALEMEGDLASDSNTKKAKPARRFQPITLGGNSTTSTTTGSNVPDEQKFDNVLEALKPLQIMLGEWGGTTFKKIGGFSSVETLGWVWDLQTDPAQPALVMNADKSRYYENARLTYLTDKQKYQLTLTDKAGKKRIYEGNFSVPLKKVPGDDDPNIMHSTYKLSLSMVQPADENKHAQIILNQQNNDRYMFEIYDLRGDSYARIDTINTRRKGTSFAKSDSDYGEKTCVISGGLGTSQVTYQGKSYWVCCSGCRKAFDANPEKWIAKYEANKKKTANQ</sequence>
<proteinExistence type="predicted"/>
<reference evidence="3 4" key="1">
    <citation type="submission" date="2019-02" db="EMBL/GenBank/DDBJ databases">
        <title>Deep-cultivation of Planctomycetes and their phenomic and genomic characterization uncovers novel biology.</title>
        <authorList>
            <person name="Wiegand S."/>
            <person name="Jogler M."/>
            <person name="Boedeker C."/>
            <person name="Pinto D."/>
            <person name="Vollmers J."/>
            <person name="Rivas-Marin E."/>
            <person name="Kohn T."/>
            <person name="Peeters S.H."/>
            <person name="Heuer A."/>
            <person name="Rast P."/>
            <person name="Oberbeckmann S."/>
            <person name="Bunk B."/>
            <person name="Jeske O."/>
            <person name="Meyerdierks A."/>
            <person name="Storesund J.E."/>
            <person name="Kallscheuer N."/>
            <person name="Luecker S."/>
            <person name="Lage O.M."/>
            <person name="Pohl T."/>
            <person name="Merkel B.J."/>
            <person name="Hornburger P."/>
            <person name="Mueller R.-W."/>
            <person name="Bruemmer F."/>
            <person name="Labrenz M."/>
            <person name="Spormann A.M."/>
            <person name="Op den Camp H."/>
            <person name="Overmann J."/>
            <person name="Amann R."/>
            <person name="Jetten M.S.M."/>
            <person name="Mascher T."/>
            <person name="Medema M.H."/>
            <person name="Devos D.P."/>
            <person name="Kaster A.-K."/>
            <person name="Ovreas L."/>
            <person name="Rohde M."/>
            <person name="Galperin M.Y."/>
            <person name="Jogler C."/>
        </authorList>
    </citation>
    <scope>NUCLEOTIDE SEQUENCE [LARGE SCALE GENOMIC DNA]</scope>
    <source>
        <strain evidence="3 4">Pan241w</strain>
    </source>
</reference>
<dbReference type="Gene3D" id="1.10.620.20">
    <property type="entry name" value="Ribonucleotide Reductase, subunit A"/>
    <property type="match status" value="1"/>
</dbReference>
<dbReference type="KEGG" id="gaz:Pan241w_08990"/>
<organism evidence="3 4">
    <name type="scientific">Gimesia alba</name>
    <dbReference type="NCBI Taxonomy" id="2527973"/>
    <lineage>
        <taxon>Bacteria</taxon>
        <taxon>Pseudomonadati</taxon>
        <taxon>Planctomycetota</taxon>
        <taxon>Planctomycetia</taxon>
        <taxon>Planctomycetales</taxon>
        <taxon>Planctomycetaceae</taxon>
        <taxon>Gimesia</taxon>
    </lineage>
</organism>
<dbReference type="RefSeq" id="WP_145211455.1">
    <property type="nucleotide sequence ID" value="NZ_CP036269.1"/>
</dbReference>
<dbReference type="OrthoDB" id="281529at2"/>
<dbReference type="EMBL" id="CP036269">
    <property type="protein sequence ID" value="QDT40840.1"/>
    <property type="molecule type" value="Genomic_DNA"/>
</dbReference>
<feature type="region of interest" description="Disordered" evidence="1">
    <location>
        <begin position="57"/>
        <end position="96"/>
    </location>
</feature>
<protein>
    <submittedName>
        <fullName evidence="3">YHS domain protein</fullName>
    </submittedName>
</protein>
<dbReference type="GO" id="GO:0016491">
    <property type="term" value="F:oxidoreductase activity"/>
    <property type="evidence" value="ECO:0007669"/>
    <property type="project" value="InterPro"/>
</dbReference>
<name>A0A517RAD0_9PLAN</name>
<evidence type="ECO:0000256" key="1">
    <source>
        <dbReference type="SAM" id="MobiDB-lite"/>
    </source>
</evidence>
<evidence type="ECO:0000313" key="3">
    <source>
        <dbReference type="EMBL" id="QDT40840.1"/>
    </source>
</evidence>
<dbReference type="Proteomes" id="UP000317171">
    <property type="component" value="Chromosome"/>
</dbReference>
<keyword evidence="2" id="KW-0732">Signal</keyword>
<dbReference type="AlphaFoldDB" id="A0A517RAD0"/>
<dbReference type="InterPro" id="IPR012348">
    <property type="entry name" value="RNR-like"/>
</dbReference>
<gene>
    <name evidence="3" type="ORF">Pan241w_08990</name>
</gene>